<gene>
    <name evidence="2" type="ORF">NCTC10717_01817</name>
</gene>
<keyword evidence="3" id="KW-1185">Reference proteome</keyword>
<evidence type="ECO:0000313" key="3">
    <source>
        <dbReference type="Proteomes" id="UP000254575"/>
    </source>
</evidence>
<dbReference type="AlphaFoldDB" id="A0A380N0M7"/>
<reference evidence="2 3" key="1">
    <citation type="submission" date="2018-06" db="EMBL/GenBank/DDBJ databases">
        <authorList>
            <consortium name="Pathogen Informatics"/>
            <person name="Doyle S."/>
        </authorList>
    </citation>
    <scope>NUCLEOTIDE SEQUENCE [LARGE SCALE GENOMIC DNA]</scope>
    <source>
        <strain evidence="2 3">NCTC10717</strain>
    </source>
</reference>
<keyword evidence="1" id="KW-0812">Transmembrane</keyword>
<feature type="transmembrane region" description="Helical" evidence="1">
    <location>
        <begin position="64"/>
        <end position="87"/>
    </location>
</feature>
<dbReference type="EMBL" id="UHIA01000004">
    <property type="protein sequence ID" value="SUO98078.1"/>
    <property type="molecule type" value="Genomic_DNA"/>
</dbReference>
<name>A0A380N0M7_9GAMM</name>
<evidence type="ECO:0000313" key="2">
    <source>
        <dbReference type="EMBL" id="SUO98078.1"/>
    </source>
</evidence>
<keyword evidence="1" id="KW-1133">Transmembrane helix</keyword>
<dbReference type="Proteomes" id="UP000254575">
    <property type="component" value="Unassembled WGS sequence"/>
</dbReference>
<sequence length="109" mass="13020">MHGWFLITLFVCACLDMLIPEKIYFSAWWKQFLIMLLIATAVYPLALYLNGKYWHFFGSIDGNLFNFFIVNTLQFFPFYYCGALLYARREFLHRITKKQIAILLIITML</sequence>
<protein>
    <submittedName>
        <fullName evidence="2">Uncharacterized protein</fullName>
    </submittedName>
</protein>
<evidence type="ECO:0000256" key="1">
    <source>
        <dbReference type="SAM" id="Phobius"/>
    </source>
</evidence>
<feature type="transmembrane region" description="Helical" evidence="1">
    <location>
        <begin position="32"/>
        <end position="49"/>
    </location>
</feature>
<accession>A0A380N0M7</accession>
<organism evidence="2 3">
    <name type="scientific">Suttonella indologenes</name>
    <dbReference type="NCBI Taxonomy" id="13276"/>
    <lineage>
        <taxon>Bacteria</taxon>
        <taxon>Pseudomonadati</taxon>
        <taxon>Pseudomonadota</taxon>
        <taxon>Gammaproteobacteria</taxon>
        <taxon>Cardiobacteriales</taxon>
        <taxon>Cardiobacteriaceae</taxon>
        <taxon>Suttonella</taxon>
    </lineage>
</organism>
<keyword evidence="1" id="KW-0472">Membrane</keyword>
<feature type="transmembrane region" description="Helical" evidence="1">
    <location>
        <begin position="6"/>
        <end position="25"/>
    </location>
</feature>
<proteinExistence type="predicted"/>